<evidence type="ECO:0000313" key="2">
    <source>
        <dbReference type="Proteomes" id="UP000263013"/>
    </source>
</evidence>
<sequence length="219" mass="24299">MFRFGRWSNASGGTINNRRKVRSRLLGVIFSLEQAPAQPLGEVTDLQQLLREGLSVVPTLVLLGVETEFYQLANLAEQIRRAFEGVFGARLDEDKLERACAFAERLLRESYLLPERAEEIRAALPEGPVLVRYAGEAPFGLETGKQETLWALKRLWASRWQVDAVLLRGPHLAPPEAASLVQVAGDELVLDESLSAQASQILGRSVKVWASQGRVVRVV</sequence>
<protein>
    <submittedName>
        <fullName evidence="1">Uncharacterized protein</fullName>
    </submittedName>
</protein>
<keyword evidence="2" id="KW-1185">Reference proteome</keyword>
<organism evidence="1 2">
    <name type="scientific">Meiothermus taiwanensis WR-220</name>
    <dbReference type="NCBI Taxonomy" id="1339250"/>
    <lineage>
        <taxon>Bacteria</taxon>
        <taxon>Thermotogati</taxon>
        <taxon>Deinococcota</taxon>
        <taxon>Deinococci</taxon>
        <taxon>Thermales</taxon>
        <taxon>Thermaceae</taxon>
        <taxon>Meiothermus</taxon>
    </lineage>
</organism>
<name>A0ABN5M2Q9_9DEIN</name>
<dbReference type="Proteomes" id="UP000263013">
    <property type="component" value="Chromosome"/>
</dbReference>
<accession>A0ABN5M2Q9</accession>
<proteinExistence type="predicted"/>
<dbReference type="EMBL" id="CP021130">
    <property type="protein sequence ID" value="AWR87197.1"/>
    <property type="molecule type" value="Genomic_DNA"/>
</dbReference>
<evidence type="ECO:0000313" key="1">
    <source>
        <dbReference type="EMBL" id="AWR87197.1"/>
    </source>
</evidence>
<gene>
    <name evidence="1" type="ORF">Mtai_v1c19630</name>
</gene>
<reference evidence="1 2" key="1">
    <citation type="submission" date="2017-05" db="EMBL/GenBank/DDBJ databases">
        <title>Complete genome sequence of Meiothermus taiwanensis WR-220.</title>
        <authorList>
            <person name="Wu W.-L."/>
            <person name="Lo W.-S."/>
            <person name="Kuo C.-H."/>
            <person name="Wu S.-H."/>
        </authorList>
    </citation>
    <scope>NUCLEOTIDE SEQUENCE [LARGE SCALE GENOMIC DNA]</scope>
    <source>
        <strain evidence="1 2">WR-220</strain>
    </source>
</reference>